<evidence type="ECO:0000256" key="3">
    <source>
        <dbReference type="SAM" id="SignalP"/>
    </source>
</evidence>
<evidence type="ECO:0000256" key="2">
    <source>
        <dbReference type="ARBA" id="ARBA00022737"/>
    </source>
</evidence>
<keyword evidence="1" id="KW-0433">Leucine-rich repeat</keyword>
<comment type="caution">
    <text evidence="5">The sequence shown here is derived from an EMBL/GenBank/DDBJ whole genome shotgun (WGS) entry which is preliminary data.</text>
</comment>
<dbReference type="Gene3D" id="2.60.40.10">
    <property type="entry name" value="Immunoglobulins"/>
    <property type="match status" value="2"/>
</dbReference>
<proteinExistence type="predicted"/>
<dbReference type="PANTHER" id="PTHR47566">
    <property type="match status" value="1"/>
</dbReference>
<protein>
    <recommendedName>
        <fullName evidence="4">Ig-like domain-containing protein</fullName>
    </recommendedName>
</protein>
<feature type="domain" description="Ig-like" evidence="4">
    <location>
        <begin position="38"/>
        <end position="118"/>
    </location>
</feature>
<evidence type="ECO:0000313" key="6">
    <source>
        <dbReference type="Proteomes" id="UP000306719"/>
    </source>
</evidence>
<sequence>MESFRYFSRLFFIILTINTLVACGGGSSNEAQQPTIKPMVVEVTGNNEVAELTSHTLTSSVDNSSGAVTYQWHYESELALDVSDLTQSSLTVTSQDIEADGDAVFTLTVTDELDRTVQASHTIVFKAGESVTVSVAGPEAVTDADTVTFEGQADGLEVISYQWQHDSELELTLSGQESAVLTVATPTLSSPVVVTFTLSVKDVHGRTYQFAHVVKFAANSTGPSDPEPNKAPIVSIEGAGQARVQETVILSANASDPDGKISQYQWSSDSNLPLQLSNVHTPELSFTVPQMNEPQTVTFTLVVSDDQALSAQATHLVELLPLPNRAPEVTLVSPVQVMENQSVTITAQANDPDGVISHYDWGYEGDVSLSIGDNTGAELVLSHMDVRQDTELNIFVIVTDDDGAQSRTETSITVRALPEVSINVGPQALIEQQPVTFSAQLYDPHNRVANYTWTHNGKDLLSAEGDLSEQMTLQSTDIQEDLPVTVSLMVKDTLGNQVQAQTELTIQALKHMLTISGEVFAKEPPVSNTQVTAQVNDVAQTVAVDEAGRYVLTLELDESQANAMIALTAHQENNPMRAAASVLGEVKHLIALGGDDKVLTEEELFAVNINAATTAEFALLQSDLGLPITQQQLREARASLDPTEKRALTGLFYDFSRVSERNLNLPNGYPDLVALAKNLPATKRQLRQYQREYGEAADRVRHQVAQNPNLFEPAKAVPEGRYLLSELSYFNGFAASLTLNKDGTGVLNATASVPFNWSQVESDILLTLSQSLSIYRNGVAAQPDYFAEQLHLSLSKDPDGNLAASVSIPGSQSASWYTRLVAVDDLRAYSASDFFGQWSMSFAHPASQEHHYDINLLSDGSARVESGVTTDFIHWQLQGAQLELNLDTVPYRMYILREFPLGYQLLIEYDAGQGKVMVPGVMVRHQKTSFDELNYTRIWNLLFRQGESEVFSIDEDNHYHYLWRRNVWGDKQDGRLIQQRFEFAGLDTPWCDVSLLQCEAKLTAAYRLLSVQDDLIAVEYATASNLLSAEVSKRQLYVFELSDDVLSTPRLTDGIFKASSSGAFASTASLFGLTAQGVVHLQGGQHCEPFSPEPDCAEAIYIGEQKYWASMAGEDIKLVTIDRSTTRYLTLTDADQQGITLCLREDVGLQSCNETNSLYYQFLAPNLDIEYVVSGEGALQPSVNTVSYKQSFETLILPERGFELDEISGCQGVLKESDNGTLLYSVTEPQQSCTINASFKRTAPHIGRNVVLVDSGDVPHSWYMNIHRNGTGTLTTRTHVVDFTIIQQSESLYVARLNDGRTVSVRDGQGKTHIVTGFAFEYQPDGVYLSWHHDSVVKRTVYTTQIQFAKDLEALAIEPQVLAGQWALTFGEYAESQQTHTQQHLLFNLNADHTGELRAGEQTPWAQHHELNWSLTEQNRLRLSARSGTLIAEFKLIRQSKWGYQFVIEDVKKTSSGYHNDWFQQGAGLLIKREAQPLQLTQLAGKWRYQSANQSNGFELYTDGTYRTSKFNGAEQASISGSTLSVSAAYNTELEMFDPICSIDDPQCVLGYHKTYTVLSKQDDTLFVLINESLSNSEAVIRQFELDNNPSLTQFEAQFFRAELELEAGIDTPSSNYLYEVTAEQTRYWRFFEQQHEQGIKQYLFIEGEGATEVAIEQGKLLFGDAQQYQLEIIESTSEGVLVCRYARGNYCQVADQHFLRYEVPAYEVTLDVGPGGEVVTDISGSYILYGRRIGVEISYQQDQVLSSLSGCDLSFDYENERVLHFYGPGIASACHISARFEPWLGSQSARLEMTDPFLGACVDQYNEAPDRHIEFRTHLSCNGQDNLTLTDISGLAQFSQLTSLQLRSAAQISPSALAELNTLTQINELSLSDIAITELDLSSMSGLEKLSLALPELTALTLPQGSALTSLSITQGGPASLALSGQTSLTRLDLSGSAISRLDLSGLQNLTSLQASNSQLEEITFVDATLPVEMLWLDNTPLSQLELSRFPQLTHAKLDHTQLSALDITENREIYHLSAQHTPLEYFVSARNVPLKKLILSSTHLTSIALTTMPALDWLEIDNARLTTLDLTGSHVEHLSAKGNQLTSLTVPDDAKLRRLWLDDNQIASVKLPEDNPWLYNLSLSGNQLSTFEALGLRNLNSLDLSHNPLTQFGVRFNSRLHTLNLSYTQLEEVDIATMNELRTLVINHTPISQLALEARLKHLDISNTEVTELHLPDGMENTEIYFAGNTLSSLTATGSQRNIRLFLAGSELSDQAREFLIINQGQIRGFLCRDLSVPSECTILTH</sequence>
<dbReference type="InterPro" id="IPR007110">
    <property type="entry name" value="Ig-like_dom"/>
</dbReference>
<dbReference type="Proteomes" id="UP000306719">
    <property type="component" value="Unassembled WGS sequence"/>
</dbReference>
<keyword evidence="2" id="KW-0677">Repeat</keyword>
<feature type="signal peptide" evidence="3">
    <location>
        <begin position="1"/>
        <end position="22"/>
    </location>
</feature>
<dbReference type="GO" id="GO:0035591">
    <property type="term" value="F:signaling adaptor activity"/>
    <property type="evidence" value="ECO:0007669"/>
    <property type="project" value="TreeGrafter"/>
</dbReference>
<evidence type="ECO:0000259" key="4">
    <source>
        <dbReference type="PROSITE" id="PS50835"/>
    </source>
</evidence>
<gene>
    <name evidence="5" type="ORF">CWB98_06920</name>
</gene>
<dbReference type="PANTHER" id="PTHR47566:SF1">
    <property type="entry name" value="PROTEIN NUD1"/>
    <property type="match status" value="1"/>
</dbReference>
<dbReference type="InterPro" id="IPR032675">
    <property type="entry name" value="LRR_dom_sf"/>
</dbReference>
<dbReference type="OrthoDB" id="6313999at2"/>
<dbReference type="Gene3D" id="3.80.10.10">
    <property type="entry name" value="Ribonuclease Inhibitor"/>
    <property type="match status" value="2"/>
</dbReference>
<evidence type="ECO:0000313" key="5">
    <source>
        <dbReference type="EMBL" id="TMP38457.1"/>
    </source>
</evidence>
<evidence type="ECO:0000256" key="1">
    <source>
        <dbReference type="ARBA" id="ARBA00022614"/>
    </source>
</evidence>
<dbReference type="RefSeq" id="WP_138544174.1">
    <property type="nucleotide sequence ID" value="NZ_PNCJ01000009.1"/>
</dbReference>
<dbReference type="EMBL" id="PNCJ01000009">
    <property type="protein sequence ID" value="TMP38457.1"/>
    <property type="molecule type" value="Genomic_DNA"/>
</dbReference>
<dbReference type="SUPFAM" id="SSF52047">
    <property type="entry name" value="RNI-like"/>
    <property type="match status" value="1"/>
</dbReference>
<dbReference type="InterPro" id="IPR022409">
    <property type="entry name" value="PKD/Chitinase_dom"/>
</dbReference>
<dbReference type="Pfam" id="PF22352">
    <property type="entry name" value="K319L-like_PKD"/>
    <property type="match status" value="1"/>
</dbReference>
<name>A0A5S3X2V6_9GAMM</name>
<accession>A0A5S3X2V6</accession>
<dbReference type="PROSITE" id="PS51257">
    <property type="entry name" value="PROKAR_LIPOPROTEIN"/>
    <property type="match status" value="1"/>
</dbReference>
<feature type="chain" id="PRO_5024336332" description="Ig-like domain-containing protein" evidence="3">
    <location>
        <begin position="23"/>
        <end position="2288"/>
    </location>
</feature>
<dbReference type="InterPro" id="IPR052574">
    <property type="entry name" value="CDIRP"/>
</dbReference>
<reference evidence="6" key="2">
    <citation type="submission" date="2019-06" db="EMBL/GenBank/DDBJ databases">
        <title>Co-occurence of chitin degradation, pigmentation and bioactivity in marine Pseudoalteromonas.</title>
        <authorList>
            <person name="Sonnenschein E.C."/>
            <person name="Bech P.K."/>
        </authorList>
    </citation>
    <scope>NUCLEOTIDE SEQUENCE [LARGE SCALE GENOMIC DNA]</scope>
    <source>
        <strain evidence="6">S2599</strain>
    </source>
</reference>
<dbReference type="PROSITE" id="PS50835">
    <property type="entry name" value="IG_LIKE"/>
    <property type="match status" value="1"/>
</dbReference>
<dbReference type="SMART" id="SM00089">
    <property type="entry name" value="PKD"/>
    <property type="match status" value="3"/>
</dbReference>
<keyword evidence="3" id="KW-0732">Signal</keyword>
<dbReference type="InterPro" id="IPR013783">
    <property type="entry name" value="Ig-like_fold"/>
</dbReference>
<reference evidence="5 6" key="1">
    <citation type="submission" date="2018-01" db="EMBL/GenBank/DDBJ databases">
        <authorList>
            <person name="Paulsen S."/>
            <person name="Gram L.K."/>
        </authorList>
    </citation>
    <scope>NUCLEOTIDE SEQUENCE [LARGE SCALE GENOMIC DNA]</scope>
    <source>
        <strain evidence="5 6">S2599</strain>
    </source>
</reference>
<organism evidence="5 6">
    <name type="scientific">Pseudoalteromonas rubra</name>
    <dbReference type="NCBI Taxonomy" id="43658"/>
    <lineage>
        <taxon>Bacteria</taxon>
        <taxon>Pseudomonadati</taxon>
        <taxon>Pseudomonadota</taxon>
        <taxon>Gammaproteobacteria</taxon>
        <taxon>Alteromonadales</taxon>
        <taxon>Pseudoalteromonadaceae</taxon>
        <taxon>Pseudoalteromonas</taxon>
    </lineage>
</organism>